<keyword evidence="4 7" id="KW-1133">Transmembrane helix</keyword>
<evidence type="ECO:0000256" key="2">
    <source>
        <dbReference type="ARBA" id="ARBA00022475"/>
    </source>
</evidence>
<dbReference type="OrthoDB" id="9784014at2"/>
<evidence type="ECO:0000256" key="1">
    <source>
        <dbReference type="ARBA" id="ARBA00004651"/>
    </source>
</evidence>
<dbReference type="EMBL" id="QENU01000008">
    <property type="protein sequence ID" value="PVX33443.1"/>
    <property type="molecule type" value="Genomic_DNA"/>
</dbReference>
<evidence type="ECO:0000256" key="7">
    <source>
        <dbReference type="SAM" id="Phobius"/>
    </source>
</evidence>
<gene>
    <name evidence="9" type="ORF">C8D76_10827</name>
</gene>
<dbReference type="InterPro" id="IPR050250">
    <property type="entry name" value="Macrolide_Exporter_MacB"/>
</dbReference>
<dbReference type="RefSeq" id="WP_116631970.1">
    <property type="nucleotide sequence ID" value="NZ_QENU01000008.1"/>
</dbReference>
<evidence type="ECO:0000313" key="10">
    <source>
        <dbReference type="Proteomes" id="UP000245909"/>
    </source>
</evidence>
<feature type="domain" description="ABC3 transporter permease C-terminal" evidence="8">
    <location>
        <begin position="296"/>
        <end position="413"/>
    </location>
</feature>
<evidence type="ECO:0000256" key="6">
    <source>
        <dbReference type="ARBA" id="ARBA00038076"/>
    </source>
</evidence>
<comment type="subcellular location">
    <subcellularLocation>
        <location evidence="1">Cell membrane</location>
        <topology evidence="1">Multi-pass membrane protein</topology>
    </subcellularLocation>
</comment>
<keyword evidence="3 7" id="KW-0812">Transmembrane</keyword>
<feature type="transmembrane region" description="Helical" evidence="7">
    <location>
        <begin position="292"/>
        <end position="316"/>
    </location>
</feature>
<organism evidence="9 10">
    <name type="scientific">Alitibacter langaaensis DSM 22999</name>
    <dbReference type="NCBI Taxonomy" id="1122935"/>
    <lineage>
        <taxon>Bacteria</taxon>
        <taxon>Pseudomonadati</taxon>
        <taxon>Pseudomonadota</taxon>
        <taxon>Gammaproteobacteria</taxon>
        <taxon>Pasteurellales</taxon>
        <taxon>Pasteurellaceae</taxon>
        <taxon>Alitibacter</taxon>
    </lineage>
</organism>
<feature type="transmembrane region" description="Helical" evidence="7">
    <location>
        <begin position="390"/>
        <end position="410"/>
    </location>
</feature>
<dbReference type="GO" id="GO:0005886">
    <property type="term" value="C:plasma membrane"/>
    <property type="evidence" value="ECO:0007669"/>
    <property type="project" value="UniProtKB-SubCell"/>
</dbReference>
<proteinExistence type="inferred from homology"/>
<accession>A0A2U0SQ13</accession>
<evidence type="ECO:0000259" key="8">
    <source>
        <dbReference type="Pfam" id="PF02687"/>
    </source>
</evidence>
<protein>
    <submittedName>
        <fullName evidence="9">Putative ABC transport system permease protein</fullName>
    </submittedName>
</protein>
<feature type="transmembrane region" description="Helical" evidence="7">
    <location>
        <begin position="337"/>
        <end position="370"/>
    </location>
</feature>
<dbReference type="Proteomes" id="UP000245909">
    <property type="component" value="Unassembled WGS sequence"/>
</dbReference>
<dbReference type="PANTHER" id="PTHR30572">
    <property type="entry name" value="MEMBRANE COMPONENT OF TRANSPORTER-RELATED"/>
    <property type="match status" value="1"/>
</dbReference>
<dbReference type="GO" id="GO:0022857">
    <property type="term" value="F:transmembrane transporter activity"/>
    <property type="evidence" value="ECO:0007669"/>
    <property type="project" value="TreeGrafter"/>
</dbReference>
<comment type="caution">
    <text evidence="9">The sequence shown here is derived from an EMBL/GenBank/DDBJ whole genome shotgun (WGS) entry which is preliminary data.</text>
</comment>
<comment type="similarity">
    <text evidence="6">Belongs to the ABC-4 integral membrane protein family.</text>
</comment>
<dbReference type="InterPro" id="IPR003838">
    <property type="entry name" value="ABC3_permease_C"/>
</dbReference>
<keyword evidence="10" id="KW-1185">Reference proteome</keyword>
<reference evidence="9 10" key="1">
    <citation type="submission" date="2018-05" db="EMBL/GenBank/DDBJ databases">
        <title>Genomic Encyclopedia of Type Strains, Phase IV (KMG-IV): sequencing the most valuable type-strain genomes for metagenomic binning, comparative biology and taxonomic classification.</title>
        <authorList>
            <person name="Goeker M."/>
        </authorList>
    </citation>
    <scope>NUCLEOTIDE SEQUENCE [LARGE SCALE GENOMIC DNA]</scope>
    <source>
        <strain evidence="9 10">DSM 22999</strain>
    </source>
</reference>
<evidence type="ECO:0000256" key="5">
    <source>
        <dbReference type="ARBA" id="ARBA00023136"/>
    </source>
</evidence>
<name>A0A2U0SQ13_9PAST</name>
<dbReference type="Pfam" id="PF02687">
    <property type="entry name" value="FtsX"/>
    <property type="match status" value="1"/>
</dbReference>
<evidence type="ECO:0000256" key="3">
    <source>
        <dbReference type="ARBA" id="ARBA00022692"/>
    </source>
</evidence>
<dbReference type="PANTHER" id="PTHR30572:SF4">
    <property type="entry name" value="ABC TRANSPORTER PERMEASE YTRF"/>
    <property type="match status" value="1"/>
</dbReference>
<sequence>MFNIKLLWLNVSKNKFGTLMIMLLTGLSVALSVTVNLQERAFREGSARAAERFDLVIGGLGSETQLVLSTVFLQPSPLPLIDTQNLTALEADSRVKWVAPLALGDFTKGMPIIGTSKVFVTDGGEKEIQGRLFERDFEAAVGARTGYQIGDKFSPIHGQVGESGSHSHSDIEYEVVGVLPEDHSIWDTAILVPIETIWEVHAHHQEGQQSGEHTELHHHSPFPIKTKPTHINQIPEMHEHSELGVSAIIVKPTSFSAAYQLRSEYRNSQTQALFPAEVLVKVYGVLGDSKEVLSWIAVVMQILIGIALMMIITLYLKQQQKQIAAWRIFGAPRHKILWLVWSSLLLLITLSIILGAILGYIATLLISQHISLKSGFALPVSFTLEDVSQLFLILSISVIFALIPSLMLYAQSPVKILQERD</sequence>
<dbReference type="AlphaFoldDB" id="A0A2U0SQ13"/>
<evidence type="ECO:0000256" key="4">
    <source>
        <dbReference type="ARBA" id="ARBA00022989"/>
    </source>
</evidence>
<keyword evidence="5 7" id="KW-0472">Membrane</keyword>
<keyword evidence="2" id="KW-1003">Cell membrane</keyword>
<evidence type="ECO:0000313" key="9">
    <source>
        <dbReference type="EMBL" id="PVX33443.1"/>
    </source>
</evidence>